<keyword evidence="1" id="KW-0812">Transmembrane</keyword>
<dbReference type="EMBL" id="JAUSUF010000006">
    <property type="protein sequence ID" value="MDQ0150030.1"/>
    <property type="molecule type" value="Genomic_DNA"/>
</dbReference>
<keyword evidence="1" id="KW-0472">Membrane</keyword>
<accession>A0ABT9UUN7</accession>
<name>A0ABT9UUN7_9FIRM</name>
<protein>
    <submittedName>
        <fullName evidence="2">Phage-related protein</fullName>
    </submittedName>
</protein>
<gene>
    <name evidence="2" type="ORF">J2S18_001966</name>
</gene>
<reference evidence="2 3" key="1">
    <citation type="submission" date="2023-07" db="EMBL/GenBank/DDBJ databases">
        <title>Genomic Encyclopedia of Type Strains, Phase IV (KMG-IV): sequencing the most valuable type-strain genomes for metagenomic binning, comparative biology and taxonomic classification.</title>
        <authorList>
            <person name="Goeker M."/>
        </authorList>
    </citation>
    <scope>NUCLEOTIDE SEQUENCE [LARGE SCALE GENOMIC DNA]</scope>
    <source>
        <strain evidence="2 3">DSM 20694</strain>
    </source>
</reference>
<keyword evidence="1" id="KW-1133">Transmembrane helix</keyword>
<evidence type="ECO:0000313" key="3">
    <source>
        <dbReference type="Proteomes" id="UP001228504"/>
    </source>
</evidence>
<sequence length="706" mass="76527">MELIAEVFKAGAKFDINYQETVRAFDLINKKGEDVAKTLKKSENATSSFDSKLNKFSNKFSSLGNKLSLGLTAPLMLAGKASFSAASDLNENINKTDVVFKNNANTVESWSKTSLQSMGMCQSSALEMASKFGDMGSSMGLNANQTKDYSMNLTQLAADMASFKNISIEQANTALTGVYTGETESLKGLGIIMTQTNLQRFAESKGIHKKIQDMSQAEQVQLRYNYVMAKTKDAQGDFARTGDQAANAGRTFKESTKELEATIGGRLLPIFTPLILYLNKLITNLSGMDKGTQQTIVYMGLFAVALGPTIKALGSFGKGVSVTVKFLKNFPGNTKKCIDGVKGFAKGVKNGTNVIGKFKNGIVNITKSLAKFTIELVKSAAKGVANFVKGILNCIKSLAKFTIEIIKNTAMAIKNGAVWVAQKVKLLAFKAAQLTVTAATKAMTLAQKALNLAMRMNPIGLVITILLALGAVFVTLYNKCDWFRNGVNKVWTKITSVFKRFNNFLTGIFTTDWTKSFGVFGNIINAFMHNMSSVWNSIKRIFSGVIDFIQGVFTGNWSQAWQGVVNIFGGIMDGLGAVLKAPLNAVIGMINAAISGINSISVDIPSWVPVVGGQHFGVNLPNINYLYNGGIFTQPTLLNGGNVVGDKFNGTGSNAEAVIPLNILWDKLDKIANRPIILKVNEREIIQFIAEKDKEIDMYKKMLGIA</sequence>
<evidence type="ECO:0000256" key="1">
    <source>
        <dbReference type="SAM" id="Phobius"/>
    </source>
</evidence>
<evidence type="ECO:0000313" key="2">
    <source>
        <dbReference type="EMBL" id="MDQ0150030.1"/>
    </source>
</evidence>
<dbReference type="Proteomes" id="UP001228504">
    <property type="component" value="Unassembled WGS sequence"/>
</dbReference>
<keyword evidence="3" id="KW-1185">Reference proteome</keyword>
<proteinExistence type="predicted"/>
<organism evidence="2 3">
    <name type="scientific">Eubacterium multiforme</name>
    <dbReference type="NCBI Taxonomy" id="83339"/>
    <lineage>
        <taxon>Bacteria</taxon>
        <taxon>Bacillati</taxon>
        <taxon>Bacillota</taxon>
        <taxon>Clostridia</taxon>
        <taxon>Eubacteriales</taxon>
        <taxon>Eubacteriaceae</taxon>
        <taxon>Eubacterium</taxon>
    </lineage>
</organism>
<feature type="transmembrane region" description="Helical" evidence="1">
    <location>
        <begin position="459"/>
        <end position="477"/>
    </location>
</feature>
<dbReference type="RefSeq" id="WP_307486326.1">
    <property type="nucleotide sequence ID" value="NZ_JAUSUF010000006.1"/>
</dbReference>
<comment type="caution">
    <text evidence="2">The sequence shown here is derived from an EMBL/GenBank/DDBJ whole genome shotgun (WGS) entry which is preliminary data.</text>
</comment>